<evidence type="ECO:0000256" key="4">
    <source>
        <dbReference type="ARBA" id="ARBA00023015"/>
    </source>
</evidence>
<dbReference type="Pfam" id="PF08387">
    <property type="entry name" value="FBD"/>
    <property type="match status" value="1"/>
</dbReference>
<evidence type="ECO:0000256" key="10">
    <source>
        <dbReference type="SAM" id="MobiDB-lite"/>
    </source>
</evidence>
<comment type="caution">
    <text evidence="13">The sequence shown here is derived from an EMBL/GenBank/DDBJ whole genome shotgun (WGS) entry which is preliminary data.</text>
</comment>
<evidence type="ECO:0000256" key="1">
    <source>
        <dbReference type="ARBA" id="ARBA00004286"/>
    </source>
</evidence>
<keyword evidence="4" id="KW-0805">Transcription regulation</keyword>
<dbReference type="SMART" id="SM00717">
    <property type="entry name" value="SANT"/>
    <property type="match status" value="1"/>
</dbReference>
<keyword evidence="5" id="KW-0175">Coiled coil</keyword>
<dbReference type="InterPro" id="IPR044597">
    <property type="entry name" value="SMH1-6"/>
</dbReference>
<sequence>MRSWKPRRRWTSEEEAALRAGVLKHGVGWWKDILVDSEFNTTLSNRSNIDLKDKWRNMSDASDQGGRRKKSRMRKPKAANSDGLSPAQTSTASGPVARGVDKGFLIKNISLFDEKIFEAFSTLKEQNVLDTNTITITRYLSWSFCGHEALKEVLRPPNFKMYEYVNLVNQVVKLHDTATLEALTIRFPLDSNYSHDIDRWVEYAARKQVKKLELDFCMKSRACTVLSYRNFLASPAASSAFSSEPSYNRREILKCLQNLLGQFSHVNKILSLIVSRDLFHVDYKLRKRHMDAKWMDEDILKKVKALANVNGHYSHQHLKVVELVGFTGCVSEVEVALYLVEIAPSLEKIVIDVCELNCCWIREDVERYIDNEYGKFCRRSAEVLRTLIRPEIDVEIFSSERPRSQP</sequence>
<dbReference type="GO" id="GO:0005694">
    <property type="term" value="C:chromosome"/>
    <property type="evidence" value="ECO:0007669"/>
    <property type="project" value="UniProtKB-SubCell"/>
</dbReference>
<protein>
    <recommendedName>
        <fullName evidence="9">MYB transcription factor</fullName>
    </recommendedName>
</protein>
<reference evidence="13" key="1">
    <citation type="submission" date="2020-03" db="EMBL/GenBank/DDBJ databases">
        <title>A high-quality chromosome-level genome assembly of a woody plant with both climbing and erect habits, Rhamnella rubrinervis.</title>
        <authorList>
            <person name="Lu Z."/>
            <person name="Yang Y."/>
            <person name="Zhu X."/>
            <person name="Sun Y."/>
        </authorList>
    </citation>
    <scope>NUCLEOTIDE SEQUENCE</scope>
    <source>
        <strain evidence="13">BYM</strain>
        <tissue evidence="13">Leaf</tissue>
    </source>
</reference>
<evidence type="ECO:0000256" key="5">
    <source>
        <dbReference type="ARBA" id="ARBA00023054"/>
    </source>
</evidence>
<dbReference type="Proteomes" id="UP000796880">
    <property type="component" value="Unassembled WGS sequence"/>
</dbReference>
<keyword evidence="14" id="KW-1185">Reference proteome</keyword>
<feature type="region of interest" description="Disordered" evidence="10">
    <location>
        <begin position="56"/>
        <end position="95"/>
    </location>
</feature>
<dbReference type="SUPFAM" id="SSF46689">
    <property type="entry name" value="Homeodomain-like"/>
    <property type="match status" value="1"/>
</dbReference>
<dbReference type="InterPro" id="IPR001005">
    <property type="entry name" value="SANT/Myb"/>
</dbReference>
<dbReference type="FunFam" id="1.10.10.60:FF:000168">
    <property type="entry name" value="Telomere repeat-binding factor 1"/>
    <property type="match status" value="1"/>
</dbReference>
<evidence type="ECO:0000259" key="11">
    <source>
        <dbReference type="PROSITE" id="PS50090"/>
    </source>
</evidence>
<keyword evidence="6" id="KW-0238">DNA-binding</keyword>
<evidence type="ECO:0000256" key="6">
    <source>
        <dbReference type="ARBA" id="ARBA00023125"/>
    </source>
</evidence>
<evidence type="ECO:0000313" key="13">
    <source>
        <dbReference type="EMBL" id="KAF3436920.1"/>
    </source>
</evidence>
<dbReference type="CDD" id="cd11660">
    <property type="entry name" value="SANT_TRF"/>
    <property type="match status" value="1"/>
</dbReference>
<dbReference type="PROSITE" id="PS50090">
    <property type="entry name" value="MYB_LIKE"/>
    <property type="match status" value="1"/>
</dbReference>
<feature type="domain" description="HTH myb-type" evidence="12">
    <location>
        <begin position="1"/>
        <end position="63"/>
    </location>
</feature>
<dbReference type="Pfam" id="PF13921">
    <property type="entry name" value="Myb_DNA-bind_6"/>
    <property type="match status" value="1"/>
</dbReference>
<evidence type="ECO:0000256" key="9">
    <source>
        <dbReference type="ARBA" id="ARBA00032813"/>
    </source>
</evidence>
<proteinExistence type="predicted"/>
<dbReference type="PROSITE" id="PS51294">
    <property type="entry name" value="HTH_MYB"/>
    <property type="match status" value="1"/>
</dbReference>
<keyword evidence="3" id="KW-0158">Chromosome</keyword>
<evidence type="ECO:0000259" key="12">
    <source>
        <dbReference type="PROSITE" id="PS51294"/>
    </source>
</evidence>
<evidence type="ECO:0000256" key="3">
    <source>
        <dbReference type="ARBA" id="ARBA00022454"/>
    </source>
</evidence>
<feature type="compositionally biased region" description="Basic residues" evidence="10">
    <location>
        <begin position="67"/>
        <end position="77"/>
    </location>
</feature>
<dbReference type="GO" id="GO:0003691">
    <property type="term" value="F:double-stranded telomeric DNA binding"/>
    <property type="evidence" value="ECO:0007669"/>
    <property type="project" value="InterPro"/>
</dbReference>
<evidence type="ECO:0000313" key="14">
    <source>
        <dbReference type="Proteomes" id="UP000796880"/>
    </source>
</evidence>
<dbReference type="GO" id="GO:0005730">
    <property type="term" value="C:nucleolus"/>
    <property type="evidence" value="ECO:0007669"/>
    <property type="project" value="UniProtKB-SubCell"/>
</dbReference>
<keyword evidence="7" id="KW-0804">Transcription</keyword>
<dbReference type="OrthoDB" id="1552162at2759"/>
<organism evidence="13 14">
    <name type="scientific">Rhamnella rubrinervis</name>
    <dbReference type="NCBI Taxonomy" id="2594499"/>
    <lineage>
        <taxon>Eukaryota</taxon>
        <taxon>Viridiplantae</taxon>
        <taxon>Streptophyta</taxon>
        <taxon>Embryophyta</taxon>
        <taxon>Tracheophyta</taxon>
        <taxon>Spermatophyta</taxon>
        <taxon>Magnoliopsida</taxon>
        <taxon>eudicotyledons</taxon>
        <taxon>Gunneridae</taxon>
        <taxon>Pentapetalae</taxon>
        <taxon>rosids</taxon>
        <taxon>fabids</taxon>
        <taxon>Rosales</taxon>
        <taxon>Rhamnaceae</taxon>
        <taxon>rhamnoid group</taxon>
        <taxon>Rhamneae</taxon>
        <taxon>Rhamnella</taxon>
    </lineage>
</organism>
<dbReference type="InterPro" id="IPR009057">
    <property type="entry name" value="Homeodomain-like_sf"/>
</dbReference>
<dbReference type="InterPro" id="IPR006566">
    <property type="entry name" value="FBD"/>
</dbReference>
<dbReference type="InterPro" id="IPR017930">
    <property type="entry name" value="Myb_dom"/>
</dbReference>
<name>A0A8K0E029_9ROSA</name>
<dbReference type="PANTHER" id="PTHR46267">
    <property type="entry name" value="SINGLE MYB HISTONE 4"/>
    <property type="match status" value="1"/>
</dbReference>
<accession>A0A8K0E029</accession>
<evidence type="ECO:0000256" key="7">
    <source>
        <dbReference type="ARBA" id="ARBA00023163"/>
    </source>
</evidence>
<dbReference type="EMBL" id="VOIH02000009">
    <property type="protein sequence ID" value="KAF3436920.1"/>
    <property type="molecule type" value="Genomic_DNA"/>
</dbReference>
<dbReference type="Gene3D" id="1.10.246.220">
    <property type="match status" value="1"/>
</dbReference>
<dbReference type="AlphaFoldDB" id="A0A8K0E029"/>
<feature type="compositionally biased region" description="Polar residues" evidence="10">
    <location>
        <begin position="82"/>
        <end position="93"/>
    </location>
</feature>
<evidence type="ECO:0000256" key="2">
    <source>
        <dbReference type="ARBA" id="ARBA00004604"/>
    </source>
</evidence>
<keyword evidence="8" id="KW-0539">Nucleus</keyword>
<evidence type="ECO:0000256" key="8">
    <source>
        <dbReference type="ARBA" id="ARBA00023242"/>
    </source>
</evidence>
<feature type="domain" description="Myb-like" evidence="11">
    <location>
        <begin position="2"/>
        <end position="59"/>
    </location>
</feature>
<dbReference type="PANTHER" id="PTHR46267:SF15">
    <property type="entry name" value="WINGED HELIX-TURN-HELIX TRANSCRIPTION REPRESSOR DNA-BINDING PROTEIN-RELATED"/>
    <property type="match status" value="1"/>
</dbReference>
<comment type="subcellular location">
    <subcellularLocation>
        <location evidence="1">Chromosome</location>
    </subcellularLocation>
    <subcellularLocation>
        <location evidence="2">Nucleus</location>
        <location evidence="2">Nucleolus</location>
    </subcellularLocation>
</comment>
<gene>
    <name evidence="13" type="ORF">FNV43_RR19673</name>
</gene>